<evidence type="ECO:0000256" key="6">
    <source>
        <dbReference type="ARBA" id="ARBA00024338"/>
    </source>
</evidence>
<feature type="transmembrane region" description="Helical" evidence="7">
    <location>
        <begin position="169"/>
        <end position="189"/>
    </location>
</feature>
<comment type="similarity">
    <text evidence="6">Belongs to the major facilitator superfamily. Spinster (TC 2.A.1.49) family.</text>
</comment>
<dbReference type="InterPro" id="IPR044770">
    <property type="entry name" value="MFS_spinster-like"/>
</dbReference>
<dbReference type="GO" id="GO:0022857">
    <property type="term" value="F:transmembrane transporter activity"/>
    <property type="evidence" value="ECO:0007669"/>
    <property type="project" value="InterPro"/>
</dbReference>
<feature type="transmembrane region" description="Helical" evidence="7">
    <location>
        <begin position="317"/>
        <end position="341"/>
    </location>
</feature>
<dbReference type="PANTHER" id="PTHR23505">
    <property type="entry name" value="SPINSTER"/>
    <property type="match status" value="1"/>
</dbReference>
<comment type="subcellular location">
    <subcellularLocation>
        <location evidence="1">Membrane</location>
        <topology evidence="1">Multi-pass membrane protein</topology>
    </subcellularLocation>
</comment>
<dbReference type="Pfam" id="PF07690">
    <property type="entry name" value="MFS_1"/>
    <property type="match status" value="1"/>
</dbReference>
<proteinExistence type="inferred from homology"/>
<dbReference type="InterPro" id="IPR011701">
    <property type="entry name" value="MFS"/>
</dbReference>
<evidence type="ECO:0000259" key="8">
    <source>
        <dbReference type="PROSITE" id="PS50850"/>
    </source>
</evidence>
<feature type="transmembrane region" description="Helical" evidence="7">
    <location>
        <begin position="103"/>
        <end position="125"/>
    </location>
</feature>
<gene>
    <name evidence="9" type="ORF">APUTEX25_000866</name>
</gene>
<feature type="transmembrane region" description="Helical" evidence="7">
    <location>
        <begin position="353"/>
        <end position="372"/>
    </location>
</feature>
<dbReference type="AlphaFoldDB" id="A0A3M7KQW5"/>
<evidence type="ECO:0000256" key="5">
    <source>
        <dbReference type="ARBA" id="ARBA00023136"/>
    </source>
</evidence>
<dbReference type="PROSITE" id="PS50850">
    <property type="entry name" value="MFS"/>
    <property type="match status" value="1"/>
</dbReference>
<feature type="transmembrane region" description="Helical" evidence="7">
    <location>
        <begin position="384"/>
        <end position="403"/>
    </location>
</feature>
<evidence type="ECO:0000313" key="10">
    <source>
        <dbReference type="Proteomes" id="UP000279271"/>
    </source>
</evidence>
<feature type="transmembrane region" description="Helical" evidence="7">
    <location>
        <begin position="504"/>
        <end position="527"/>
    </location>
</feature>
<dbReference type="SUPFAM" id="SSF103473">
    <property type="entry name" value="MFS general substrate transporter"/>
    <property type="match status" value="1"/>
</dbReference>
<keyword evidence="4 7" id="KW-1133">Transmembrane helix</keyword>
<dbReference type="PANTHER" id="PTHR23505:SF52">
    <property type="entry name" value="MAJOR FACILITATOR SUPERFAMILY PROTEIN"/>
    <property type="match status" value="1"/>
</dbReference>
<keyword evidence="5 7" id="KW-0472">Membrane</keyword>
<comment type="caution">
    <text evidence="9">The sequence shown here is derived from an EMBL/GenBank/DDBJ whole genome shotgun (WGS) entry which is preliminary data.</text>
</comment>
<name>A0A3M7KQW5_AUXPR</name>
<evidence type="ECO:0000256" key="2">
    <source>
        <dbReference type="ARBA" id="ARBA00022448"/>
    </source>
</evidence>
<dbReference type="EMBL" id="QOKY01000202">
    <property type="protein sequence ID" value="RMZ52747.1"/>
    <property type="molecule type" value="Genomic_DNA"/>
</dbReference>
<keyword evidence="2" id="KW-0813">Transport</keyword>
<organism evidence="9 10">
    <name type="scientific">Auxenochlorella protothecoides</name>
    <name type="common">Green microalga</name>
    <name type="synonym">Chlorella protothecoides</name>
    <dbReference type="NCBI Taxonomy" id="3075"/>
    <lineage>
        <taxon>Eukaryota</taxon>
        <taxon>Viridiplantae</taxon>
        <taxon>Chlorophyta</taxon>
        <taxon>core chlorophytes</taxon>
        <taxon>Trebouxiophyceae</taxon>
        <taxon>Chlorellales</taxon>
        <taxon>Chlorellaceae</taxon>
        <taxon>Auxenochlorella</taxon>
    </lineage>
</organism>
<evidence type="ECO:0000256" key="3">
    <source>
        <dbReference type="ARBA" id="ARBA00022692"/>
    </source>
</evidence>
<sequence>MSTWERRAGTQLTPILMNLASIVERMDEGILPAVYFFIGRSLDATLPQLGALTLCRAIVQALSSPISGILGDRCDRTRVVTAGCLIWGVMTVAVGVSTSLRQAMVACAFNGMGLALVIPSVQSVVADCHPAEQRGRAFGLMSLTSSLGGMVGAFFATNAGSSTFYGVEGWRFAFFLVAAISLGTGFLVLHLARDPRHAFGPGFGEDPVPLPRQLAVLQRTGSGGIGEPRPPRPPHDVVRYGPESLQARKAAMPEEGPDLPGYAPLRIPEGWAAVAVNGRSVPPRPQPPAIIPVCSSSGFRSVMSEVRLVLGIRSFQVMILQGVVGSIPWQAMVMFTVWFQLLGFSDLQASSCMAIFGLGCAVGSLIGGHIGDVMAARYPGSGRVFANQVSVVLGLPLSVLLIKGLPQPVAGDPHFGAYAGVLLLMGLLVSWCGCNNSALFADLVPEQLRSTIYAFDRSFEGAIGAFGAPLVGLTAERCFGFSGTVGAGRDDAESARNARALGDALLVMLALPWLVCLLAFTGMHWTYPRDCAAVHRAARRAASEMDLAALVPLEHASRRRRVRS</sequence>
<evidence type="ECO:0000256" key="4">
    <source>
        <dbReference type="ARBA" id="ARBA00022989"/>
    </source>
</evidence>
<dbReference type="Gene3D" id="1.20.1250.20">
    <property type="entry name" value="MFS general substrate transporter like domains"/>
    <property type="match status" value="2"/>
</dbReference>
<feature type="transmembrane region" description="Helical" evidence="7">
    <location>
        <begin position="137"/>
        <end position="157"/>
    </location>
</feature>
<evidence type="ECO:0000256" key="1">
    <source>
        <dbReference type="ARBA" id="ARBA00004141"/>
    </source>
</evidence>
<dbReference type="InterPro" id="IPR020846">
    <property type="entry name" value="MFS_dom"/>
</dbReference>
<feature type="transmembrane region" description="Helical" evidence="7">
    <location>
        <begin position="79"/>
        <end position="97"/>
    </location>
</feature>
<keyword evidence="3 7" id="KW-0812">Transmembrane</keyword>
<evidence type="ECO:0000313" key="9">
    <source>
        <dbReference type="EMBL" id="RMZ52747.1"/>
    </source>
</evidence>
<dbReference type="GO" id="GO:0016020">
    <property type="term" value="C:membrane"/>
    <property type="evidence" value="ECO:0007669"/>
    <property type="project" value="UniProtKB-SubCell"/>
</dbReference>
<dbReference type="Proteomes" id="UP000279271">
    <property type="component" value="Unassembled WGS sequence"/>
</dbReference>
<feature type="transmembrane region" description="Helical" evidence="7">
    <location>
        <begin position="415"/>
        <end position="434"/>
    </location>
</feature>
<reference evidence="10" key="1">
    <citation type="journal article" date="2018" name="Algal Res.">
        <title>Characterization of plant carbon substrate utilization by Auxenochlorella protothecoides.</title>
        <authorList>
            <person name="Vogler B.W."/>
            <person name="Starkenburg S.R."/>
            <person name="Sudasinghe N."/>
            <person name="Schambach J.Y."/>
            <person name="Rollin J.A."/>
            <person name="Pattathil S."/>
            <person name="Barry A.N."/>
        </authorList>
    </citation>
    <scope>NUCLEOTIDE SEQUENCE [LARGE SCALE GENOMIC DNA]</scope>
    <source>
        <strain evidence="10">UTEX 25</strain>
    </source>
</reference>
<evidence type="ECO:0000256" key="7">
    <source>
        <dbReference type="SAM" id="Phobius"/>
    </source>
</evidence>
<protein>
    <recommendedName>
        <fullName evidence="8">Major facilitator superfamily (MFS) profile domain-containing protein</fullName>
    </recommendedName>
</protein>
<feature type="domain" description="Major facilitator superfamily (MFS) profile" evidence="8">
    <location>
        <begin position="13"/>
        <end position="527"/>
    </location>
</feature>
<accession>A0A3M7KQW5</accession>
<dbReference type="InterPro" id="IPR036259">
    <property type="entry name" value="MFS_trans_sf"/>
</dbReference>